<organism evidence="2 3">
    <name type="scientific">Natrinema salaciae</name>
    <dbReference type="NCBI Taxonomy" id="1186196"/>
    <lineage>
        <taxon>Archaea</taxon>
        <taxon>Methanobacteriati</taxon>
        <taxon>Methanobacteriota</taxon>
        <taxon>Stenosarchaea group</taxon>
        <taxon>Halobacteria</taxon>
        <taxon>Halobacteriales</taxon>
        <taxon>Natrialbaceae</taxon>
        <taxon>Natrinema</taxon>
    </lineage>
</organism>
<dbReference type="OrthoDB" id="205209at2157"/>
<feature type="region of interest" description="Disordered" evidence="1">
    <location>
        <begin position="225"/>
        <end position="245"/>
    </location>
</feature>
<gene>
    <name evidence="2" type="ORF">SAMN04489841_1370</name>
</gene>
<evidence type="ECO:0000313" key="3">
    <source>
        <dbReference type="Proteomes" id="UP000199114"/>
    </source>
</evidence>
<name>A0A1H9ESB3_9EURY</name>
<protein>
    <submittedName>
        <fullName evidence="2">Uncharacterized protein</fullName>
    </submittedName>
</protein>
<sequence length="245" mass="27346">MSLCPTCGNHNYLCQQCKMDDLEDRLGLPSEHFDADAGIVCWVEDLHGDWHASMYFEGSQHVSACGEIFETPVANIRHDPRRLDRAHTCDDCIARLEAEDEDDETVPDGGGFAPASELRADGGEVDIYEWVLENVHEYSAGADSRWGSRDNLVHQGRKLDGASKDDVQKAITRAVDNEDLISWHGLLSRAEIDRLREIVRIEHEEHEITRQILVGKCNKLIATKKRERAGESAEPEAAINGGETA</sequence>
<dbReference type="STRING" id="1186196.SAMN04489841_1370"/>
<dbReference type="Proteomes" id="UP000199114">
    <property type="component" value="Unassembled WGS sequence"/>
</dbReference>
<evidence type="ECO:0000313" key="2">
    <source>
        <dbReference type="EMBL" id="SEQ28584.1"/>
    </source>
</evidence>
<proteinExistence type="predicted"/>
<dbReference type="RefSeq" id="WP_139210826.1">
    <property type="nucleotide sequence ID" value="NZ_FOFD01000002.1"/>
</dbReference>
<dbReference type="EMBL" id="FOFD01000002">
    <property type="protein sequence ID" value="SEQ28584.1"/>
    <property type="molecule type" value="Genomic_DNA"/>
</dbReference>
<dbReference type="AlphaFoldDB" id="A0A1H9ESB3"/>
<accession>A0A1H9ESB3</accession>
<evidence type="ECO:0000256" key="1">
    <source>
        <dbReference type="SAM" id="MobiDB-lite"/>
    </source>
</evidence>
<reference evidence="3" key="1">
    <citation type="submission" date="2016-10" db="EMBL/GenBank/DDBJ databases">
        <authorList>
            <person name="Varghese N."/>
            <person name="Submissions S."/>
        </authorList>
    </citation>
    <scope>NUCLEOTIDE SEQUENCE [LARGE SCALE GENOMIC DNA]</scope>
    <source>
        <strain evidence="3">DSM 25055</strain>
    </source>
</reference>
<keyword evidence="3" id="KW-1185">Reference proteome</keyword>